<dbReference type="Proteomes" id="UP000655751">
    <property type="component" value="Unassembled WGS sequence"/>
</dbReference>
<evidence type="ECO:0000313" key="1">
    <source>
        <dbReference type="EMBL" id="MBH0779712.1"/>
    </source>
</evidence>
<dbReference type="Gene3D" id="3.75.10.10">
    <property type="entry name" value="L-arginine/glycine Amidinotransferase, Chain A"/>
    <property type="match status" value="1"/>
</dbReference>
<organism evidence="1 2">
    <name type="scientific">Nocardia bovistercoris</name>
    <dbReference type="NCBI Taxonomy" id="2785916"/>
    <lineage>
        <taxon>Bacteria</taxon>
        <taxon>Bacillati</taxon>
        <taxon>Actinomycetota</taxon>
        <taxon>Actinomycetes</taxon>
        <taxon>Mycobacteriales</taxon>
        <taxon>Nocardiaceae</taxon>
        <taxon>Nocardia</taxon>
    </lineage>
</organism>
<dbReference type="AlphaFoldDB" id="A0A931IDL2"/>
<protein>
    <submittedName>
        <fullName evidence="1">N-dimethylarginine dimethylaminohydrolase</fullName>
    </submittedName>
</protein>
<dbReference type="SUPFAM" id="SSF55909">
    <property type="entry name" value="Pentein"/>
    <property type="match status" value="1"/>
</dbReference>
<accession>A0A931IDL2</accession>
<evidence type="ECO:0000313" key="2">
    <source>
        <dbReference type="Proteomes" id="UP000655751"/>
    </source>
</evidence>
<proteinExistence type="predicted"/>
<reference evidence="1" key="1">
    <citation type="submission" date="2020-11" db="EMBL/GenBank/DDBJ databases">
        <title>Nocardia NEAU-351.nov., a novel actinomycete isolated from the cow dung.</title>
        <authorList>
            <person name="Zhang X."/>
        </authorList>
    </citation>
    <scope>NUCLEOTIDE SEQUENCE</scope>
    <source>
        <strain evidence="1">NEAU-351</strain>
    </source>
</reference>
<dbReference type="EMBL" id="JADMLG010000012">
    <property type="protein sequence ID" value="MBH0779712.1"/>
    <property type="molecule type" value="Genomic_DNA"/>
</dbReference>
<sequence>MLGHLRSWQCKDSRLLREITLTSVATLRAPEPTPARRSTSRRYVMCRPDHFEVAYSINPWMDPGAPVDRALALAQWDTLRRCFESHGHSVEVVPGVPGLPDMVFAANSGVVIGARAMSARFTHPERAAEGPAYHAWFAERGFAHLVAAGEINEGEGDFLRVGDRILAATGFRSSPAAHREVESFFGRPVVTLGLVDPRFYHLDTALMALDEHTVAYYPAAFDAESLDVLAALYPDAILAREADALVLGLNGVSDGHNVFLAARAHGLADALRERGYNPVGIDLSELLKAGGGVKCCTLELH</sequence>
<name>A0A931IDL2_9NOCA</name>
<dbReference type="NCBIfam" id="NF045659">
    <property type="entry name" value="DiMArgaseDdahMtb"/>
    <property type="match status" value="1"/>
</dbReference>
<comment type="caution">
    <text evidence="1">The sequence shown here is derived from an EMBL/GenBank/DDBJ whole genome shotgun (WGS) entry which is preliminary data.</text>
</comment>
<gene>
    <name evidence="1" type="ORF">IT779_25915</name>
</gene>
<keyword evidence="2" id="KW-1185">Reference proteome</keyword>